<dbReference type="EMBL" id="PNHG01000008">
    <property type="protein sequence ID" value="PMC64279.1"/>
    <property type="molecule type" value="Genomic_DNA"/>
</dbReference>
<name>A0A2N6T4N9_9CORY</name>
<dbReference type="Pfam" id="PF01988">
    <property type="entry name" value="VIT1"/>
    <property type="match status" value="1"/>
</dbReference>
<feature type="transmembrane region" description="Helical" evidence="6">
    <location>
        <begin position="68"/>
        <end position="86"/>
    </location>
</feature>
<feature type="transmembrane region" description="Helical" evidence="6">
    <location>
        <begin position="168"/>
        <end position="190"/>
    </location>
</feature>
<comment type="caution">
    <text evidence="7">The sequence shown here is derived from an EMBL/GenBank/DDBJ whole genome shotgun (WGS) entry which is preliminary data.</text>
</comment>
<feature type="transmembrane region" description="Helical" evidence="6">
    <location>
        <begin position="225"/>
        <end position="247"/>
    </location>
</feature>
<dbReference type="InterPro" id="IPR008217">
    <property type="entry name" value="Ccc1_fam"/>
</dbReference>
<dbReference type="Proteomes" id="UP000235836">
    <property type="component" value="Unassembled WGS sequence"/>
</dbReference>
<dbReference type="GO" id="GO:0005384">
    <property type="term" value="F:manganese ion transmembrane transporter activity"/>
    <property type="evidence" value="ECO:0007669"/>
    <property type="project" value="InterPro"/>
</dbReference>
<organism evidence="7 8">
    <name type="scientific">Corynebacterium tuscaniense</name>
    <dbReference type="NCBI Taxonomy" id="302449"/>
    <lineage>
        <taxon>Bacteria</taxon>
        <taxon>Bacillati</taxon>
        <taxon>Actinomycetota</taxon>
        <taxon>Actinomycetes</taxon>
        <taxon>Mycobacteriales</taxon>
        <taxon>Corynebacteriaceae</taxon>
        <taxon>Corynebacterium</taxon>
    </lineage>
</organism>
<keyword evidence="2 6" id="KW-0812">Transmembrane</keyword>
<keyword evidence="4 6" id="KW-0472">Membrane</keyword>
<evidence type="ECO:0008006" key="9">
    <source>
        <dbReference type="Google" id="ProtNLM"/>
    </source>
</evidence>
<dbReference type="RefSeq" id="WP_102724071.1">
    <property type="nucleotide sequence ID" value="NZ_PNHG01000008.1"/>
</dbReference>
<evidence type="ECO:0000313" key="7">
    <source>
        <dbReference type="EMBL" id="PMC64279.1"/>
    </source>
</evidence>
<keyword evidence="3 6" id="KW-1133">Transmembrane helix</keyword>
<dbReference type="PANTHER" id="PTHR31851">
    <property type="entry name" value="FE(2+)/MN(2+) TRANSPORTER PCL1"/>
    <property type="match status" value="1"/>
</dbReference>
<feature type="transmembrane region" description="Helical" evidence="6">
    <location>
        <begin position="196"/>
        <end position="213"/>
    </location>
</feature>
<comment type="subcellular location">
    <subcellularLocation>
        <location evidence="1">Endomembrane system</location>
        <topology evidence="1">Multi-pass membrane protein</topology>
    </subcellularLocation>
</comment>
<evidence type="ECO:0000256" key="5">
    <source>
        <dbReference type="SAM" id="MobiDB-lite"/>
    </source>
</evidence>
<dbReference type="CDD" id="cd02432">
    <property type="entry name" value="Nodulin-21_like_1"/>
    <property type="match status" value="1"/>
</dbReference>
<feature type="transmembrane region" description="Helical" evidence="6">
    <location>
        <begin position="39"/>
        <end position="62"/>
    </location>
</feature>
<evidence type="ECO:0000256" key="4">
    <source>
        <dbReference type="ARBA" id="ARBA00023136"/>
    </source>
</evidence>
<accession>A0A2N6T4N9</accession>
<evidence type="ECO:0000256" key="2">
    <source>
        <dbReference type="ARBA" id="ARBA00022692"/>
    </source>
</evidence>
<evidence type="ECO:0000256" key="3">
    <source>
        <dbReference type="ARBA" id="ARBA00022989"/>
    </source>
</evidence>
<keyword evidence="8" id="KW-1185">Reference proteome</keyword>
<proteinExistence type="predicted"/>
<evidence type="ECO:0000256" key="6">
    <source>
        <dbReference type="SAM" id="Phobius"/>
    </source>
</evidence>
<sequence>MSEKKPQNPSSVSVVAPENSPEVEVEIHGMSEKLNRLRAAVLGANDGIVSTAAVVVGVAGATSSMREIATAGVAALVGGAVSMALGEYVSVSSQRDAEEAAIENERGLHDADPDAEFKHLVQAYKNSGLSDQTAIAVARERTKTDPLGAHLEVHYGIDQKDLVNPWSAAIASFISFFLGALLPLAAVLLAPEVLRVVVTVLITLIALAVTGAISAKLGGAKPVRALVRLVVGGGLALAVTYLVGTLLGTGMA</sequence>
<evidence type="ECO:0000313" key="8">
    <source>
        <dbReference type="Proteomes" id="UP000235836"/>
    </source>
</evidence>
<gene>
    <name evidence="7" type="ORF">CJ203_06895</name>
</gene>
<feature type="region of interest" description="Disordered" evidence="5">
    <location>
        <begin position="1"/>
        <end position="21"/>
    </location>
</feature>
<dbReference type="GO" id="GO:0030026">
    <property type="term" value="P:intracellular manganese ion homeostasis"/>
    <property type="evidence" value="ECO:0007669"/>
    <property type="project" value="InterPro"/>
</dbReference>
<reference evidence="7 8" key="1">
    <citation type="submission" date="2017-09" db="EMBL/GenBank/DDBJ databases">
        <title>Bacterial strain isolated from the female urinary microbiota.</title>
        <authorList>
            <person name="Thomas-White K."/>
            <person name="Kumar N."/>
            <person name="Forster S."/>
            <person name="Putonti C."/>
            <person name="Lawley T."/>
            <person name="Wolfe A.J."/>
        </authorList>
    </citation>
    <scope>NUCLEOTIDE SEQUENCE [LARGE SCALE GENOMIC DNA]</scope>
    <source>
        <strain evidence="7 8">UMB0792</strain>
    </source>
</reference>
<dbReference type="GO" id="GO:0012505">
    <property type="term" value="C:endomembrane system"/>
    <property type="evidence" value="ECO:0007669"/>
    <property type="project" value="UniProtKB-SubCell"/>
</dbReference>
<evidence type="ECO:0000256" key="1">
    <source>
        <dbReference type="ARBA" id="ARBA00004127"/>
    </source>
</evidence>
<protein>
    <recommendedName>
        <fullName evidence="9">VIT family protein</fullName>
    </recommendedName>
</protein>
<dbReference type="AlphaFoldDB" id="A0A2N6T4N9"/>